<dbReference type="Proteomes" id="UP001163878">
    <property type="component" value="Chromosome"/>
</dbReference>
<reference evidence="2" key="1">
    <citation type="submission" date="2022-10" db="EMBL/GenBank/DDBJ databases">
        <title>Cytochrome P450 Catalyzes Benzene Ring Formation in the Biosynthesis of Trialkyl-Substituted Aromatic Polyketides.</title>
        <authorList>
            <person name="Zhao E."/>
            <person name="Ge H."/>
        </authorList>
    </citation>
    <scope>NUCLEOTIDE SEQUENCE</scope>
    <source>
        <strain evidence="2">NA0869</strain>
    </source>
</reference>
<protein>
    <submittedName>
        <fullName evidence="2">Uncharacterized protein</fullName>
    </submittedName>
</protein>
<evidence type="ECO:0000256" key="1">
    <source>
        <dbReference type="SAM" id="MobiDB-lite"/>
    </source>
</evidence>
<feature type="region of interest" description="Disordered" evidence="1">
    <location>
        <begin position="1"/>
        <end position="49"/>
    </location>
</feature>
<gene>
    <name evidence="2" type="ORF">OGH68_01930</name>
</gene>
<evidence type="ECO:0000313" key="2">
    <source>
        <dbReference type="EMBL" id="UYQ60355.1"/>
    </source>
</evidence>
<feature type="compositionally biased region" description="Gly residues" evidence="1">
    <location>
        <begin position="1"/>
        <end position="10"/>
    </location>
</feature>
<feature type="compositionally biased region" description="Basic and acidic residues" evidence="1">
    <location>
        <begin position="31"/>
        <end position="42"/>
    </location>
</feature>
<dbReference type="EMBL" id="CP107567">
    <property type="protein sequence ID" value="UYQ60355.1"/>
    <property type="molecule type" value="Genomic_DNA"/>
</dbReference>
<evidence type="ECO:0000313" key="3">
    <source>
        <dbReference type="Proteomes" id="UP001163878"/>
    </source>
</evidence>
<accession>A0ABY6I3L5</accession>
<organism evidence="2 3">
    <name type="scientific">Streptomyces peucetius</name>
    <dbReference type="NCBI Taxonomy" id="1950"/>
    <lineage>
        <taxon>Bacteria</taxon>
        <taxon>Bacillati</taxon>
        <taxon>Actinomycetota</taxon>
        <taxon>Actinomycetes</taxon>
        <taxon>Kitasatosporales</taxon>
        <taxon>Streptomycetaceae</taxon>
        <taxon>Streptomyces</taxon>
    </lineage>
</organism>
<keyword evidence="3" id="KW-1185">Reference proteome</keyword>
<sequence length="49" mass="5442">MSGAAHGGQGCEHDEKAVEHGAVAVADQDQDQDRDLDRHQRETQGWWGR</sequence>
<dbReference type="RefSeq" id="WP_264241515.1">
    <property type="nucleotide sequence ID" value="NZ_CP107567.1"/>
</dbReference>
<name>A0ABY6I3L5_STRPE</name>
<proteinExistence type="predicted"/>